<organism evidence="2 3">
    <name type="scientific">Streptosporangium pseudovulgare</name>
    <dbReference type="NCBI Taxonomy" id="35765"/>
    <lineage>
        <taxon>Bacteria</taxon>
        <taxon>Bacillati</taxon>
        <taxon>Actinomycetota</taxon>
        <taxon>Actinomycetes</taxon>
        <taxon>Streptosporangiales</taxon>
        <taxon>Streptosporangiaceae</taxon>
        <taxon>Streptosporangium</taxon>
    </lineage>
</organism>
<evidence type="ECO:0000313" key="2">
    <source>
        <dbReference type="EMBL" id="GGQ22431.1"/>
    </source>
</evidence>
<evidence type="ECO:0000313" key="3">
    <source>
        <dbReference type="Proteomes" id="UP000611554"/>
    </source>
</evidence>
<proteinExistence type="predicted"/>
<name>A0ABQ2RAM9_9ACTN</name>
<comment type="caution">
    <text evidence="2">The sequence shown here is derived from an EMBL/GenBank/DDBJ whole genome shotgun (WGS) entry which is preliminary data.</text>
</comment>
<dbReference type="Proteomes" id="UP000611554">
    <property type="component" value="Unassembled WGS sequence"/>
</dbReference>
<reference evidence="3" key="1">
    <citation type="journal article" date="2019" name="Int. J. Syst. Evol. Microbiol.">
        <title>The Global Catalogue of Microorganisms (GCM) 10K type strain sequencing project: providing services to taxonomists for standard genome sequencing and annotation.</title>
        <authorList>
            <consortium name="The Broad Institute Genomics Platform"/>
            <consortium name="The Broad Institute Genome Sequencing Center for Infectious Disease"/>
            <person name="Wu L."/>
            <person name="Ma J."/>
        </authorList>
    </citation>
    <scope>NUCLEOTIDE SEQUENCE [LARGE SCALE GENOMIC DNA]</scope>
    <source>
        <strain evidence="3">JCM 3115</strain>
    </source>
</reference>
<dbReference type="Gene3D" id="2.40.10.10">
    <property type="entry name" value="Trypsin-like serine proteases"/>
    <property type="match status" value="1"/>
</dbReference>
<accession>A0ABQ2RAM9</accession>
<feature type="compositionally biased region" description="Polar residues" evidence="1">
    <location>
        <begin position="19"/>
        <end position="41"/>
    </location>
</feature>
<feature type="compositionally biased region" description="Pro residues" evidence="1">
    <location>
        <begin position="101"/>
        <end position="113"/>
    </location>
</feature>
<protein>
    <submittedName>
        <fullName evidence="2">Uncharacterized protein</fullName>
    </submittedName>
</protein>
<evidence type="ECO:0000256" key="1">
    <source>
        <dbReference type="SAM" id="MobiDB-lite"/>
    </source>
</evidence>
<dbReference type="InterPro" id="IPR043504">
    <property type="entry name" value="Peptidase_S1_PA_chymotrypsin"/>
</dbReference>
<keyword evidence="3" id="KW-1185">Reference proteome</keyword>
<sequence>MIDVFGHPAGPHPDGTRPYTGQSLEHSTGQVSTTNLSSPSADQLVGVESPFTGEGSPGSPWLQGYEDEHGLGHLDGVTAGVSTPTATAATTRGSPRTSTPRRPPSTAPRPPTGPAASPEASVRSPPSGSPASGRRLSREGGALALRTAHRSGSCTGEASAEDDAALWLPGALRRGGG</sequence>
<dbReference type="EMBL" id="BMQJ01000018">
    <property type="protein sequence ID" value="GGQ22431.1"/>
    <property type="molecule type" value="Genomic_DNA"/>
</dbReference>
<feature type="compositionally biased region" description="Low complexity" evidence="1">
    <location>
        <begin position="114"/>
        <end position="134"/>
    </location>
</feature>
<gene>
    <name evidence="2" type="ORF">GCM10010140_60940</name>
</gene>
<feature type="region of interest" description="Disordered" evidence="1">
    <location>
        <begin position="1"/>
        <end position="177"/>
    </location>
</feature>
<feature type="compositionally biased region" description="Low complexity" evidence="1">
    <location>
        <begin position="76"/>
        <end position="100"/>
    </location>
</feature>